<dbReference type="Pfam" id="PF08241">
    <property type="entry name" value="Methyltransf_11"/>
    <property type="match status" value="1"/>
</dbReference>
<proteinExistence type="predicted"/>
<dbReference type="AlphaFoldDB" id="A0AA96L9F4"/>
<comment type="pathway">
    <text evidence="1">Lipid metabolism.</text>
</comment>
<dbReference type="RefSeq" id="WP_315602745.1">
    <property type="nucleotide sequence ID" value="NZ_CP130318.1"/>
</dbReference>
<reference evidence="6 7" key="1">
    <citation type="submission" date="2022-02" db="EMBL/GenBank/DDBJ databases">
        <title>Paenibacillus sp. MBLB1776 Whole Genome Shotgun Sequencing.</title>
        <authorList>
            <person name="Hwang C.Y."/>
            <person name="Cho E.-S."/>
            <person name="Seo M.-J."/>
        </authorList>
    </citation>
    <scope>NUCLEOTIDE SEQUENCE [LARGE SCALE GENOMIC DNA]</scope>
    <source>
        <strain evidence="6 7">MBLB1776</strain>
    </source>
</reference>
<sequence>MEYLEMLSRLGLGSAHPGGFSETVEQFTKFPLAADSSILEVGCGTGRTACYLAEQGYRVTAVDLHPQMVVKAKRRAEQLGVTVDFRQADAHALPFDDQSFDALLVESVTNFTQAPVSVAEYYRVLKPGGVLYNREMFVKPSAAKEILKDIQEFFGMPQILTQPQWTDLMTASGFERIEMLEVQEITDEKLEKQHDQPDQYQWMDEGVILDFSLLECGIRSSQLISENREHLEYGIMRAFKGGEE</sequence>
<keyword evidence="3" id="KW-0808">Transferase</keyword>
<dbReference type="GO" id="GO:0032259">
    <property type="term" value="P:methylation"/>
    <property type="evidence" value="ECO:0007669"/>
    <property type="project" value="UniProtKB-KW"/>
</dbReference>
<feature type="domain" description="Methyltransferase type 11" evidence="5">
    <location>
        <begin position="39"/>
        <end position="132"/>
    </location>
</feature>
<keyword evidence="2 6" id="KW-0489">Methyltransferase</keyword>
<dbReference type="Gene3D" id="3.40.50.150">
    <property type="entry name" value="Vaccinia Virus protein VP39"/>
    <property type="match status" value="1"/>
</dbReference>
<dbReference type="PANTHER" id="PTHR44307">
    <property type="entry name" value="PHOSPHOETHANOLAMINE METHYLTRANSFERASE"/>
    <property type="match status" value="1"/>
</dbReference>
<evidence type="ECO:0000259" key="5">
    <source>
        <dbReference type="Pfam" id="PF08241"/>
    </source>
</evidence>
<dbReference type="InterPro" id="IPR013216">
    <property type="entry name" value="Methyltransf_11"/>
</dbReference>
<dbReference type="InterPro" id="IPR029063">
    <property type="entry name" value="SAM-dependent_MTases_sf"/>
</dbReference>
<evidence type="ECO:0000313" key="7">
    <source>
        <dbReference type="Proteomes" id="UP001305702"/>
    </source>
</evidence>
<dbReference type="GO" id="GO:0008757">
    <property type="term" value="F:S-adenosylmethionine-dependent methyltransferase activity"/>
    <property type="evidence" value="ECO:0007669"/>
    <property type="project" value="InterPro"/>
</dbReference>
<organism evidence="6 7">
    <name type="scientific">Paenibacillus aurantius</name>
    <dbReference type="NCBI Taxonomy" id="2918900"/>
    <lineage>
        <taxon>Bacteria</taxon>
        <taxon>Bacillati</taxon>
        <taxon>Bacillota</taxon>
        <taxon>Bacilli</taxon>
        <taxon>Bacillales</taxon>
        <taxon>Paenibacillaceae</taxon>
        <taxon>Paenibacillus</taxon>
    </lineage>
</organism>
<evidence type="ECO:0000256" key="4">
    <source>
        <dbReference type="ARBA" id="ARBA00025707"/>
    </source>
</evidence>
<dbReference type="KEGG" id="paun:MJA45_15115"/>
<evidence type="ECO:0000313" key="6">
    <source>
        <dbReference type="EMBL" id="WNQ08978.1"/>
    </source>
</evidence>
<accession>A0AA96L9F4</accession>
<dbReference type="EMBL" id="CP130318">
    <property type="protein sequence ID" value="WNQ08978.1"/>
    <property type="molecule type" value="Genomic_DNA"/>
</dbReference>
<dbReference type="SUPFAM" id="SSF53335">
    <property type="entry name" value="S-adenosyl-L-methionine-dependent methyltransferases"/>
    <property type="match status" value="1"/>
</dbReference>
<evidence type="ECO:0000256" key="1">
    <source>
        <dbReference type="ARBA" id="ARBA00005189"/>
    </source>
</evidence>
<dbReference type="CDD" id="cd02440">
    <property type="entry name" value="AdoMet_MTases"/>
    <property type="match status" value="1"/>
</dbReference>
<dbReference type="PANTHER" id="PTHR44307:SF2">
    <property type="entry name" value="PHOSPHOETHANOLAMINE METHYLTRANSFERASE ISOFORM X1"/>
    <property type="match status" value="1"/>
</dbReference>
<name>A0AA96L9F4_9BACL</name>
<dbReference type="Proteomes" id="UP001305702">
    <property type="component" value="Chromosome"/>
</dbReference>
<keyword evidence="7" id="KW-1185">Reference proteome</keyword>
<evidence type="ECO:0000256" key="3">
    <source>
        <dbReference type="ARBA" id="ARBA00022679"/>
    </source>
</evidence>
<comment type="pathway">
    <text evidence="4">Phospholipid metabolism.</text>
</comment>
<protein>
    <submittedName>
        <fullName evidence="6">Methyltransferase domain-containing protein</fullName>
    </submittedName>
</protein>
<gene>
    <name evidence="6" type="ORF">MJA45_15115</name>
</gene>
<evidence type="ECO:0000256" key="2">
    <source>
        <dbReference type="ARBA" id="ARBA00022603"/>
    </source>
</evidence>